<comment type="caution">
    <text evidence="1">The sequence shown here is derived from an EMBL/GenBank/DDBJ whole genome shotgun (WGS) entry which is preliminary data.</text>
</comment>
<dbReference type="SUPFAM" id="SSF46785">
    <property type="entry name" value="Winged helix' DNA-binding domain"/>
    <property type="match status" value="1"/>
</dbReference>
<keyword evidence="2" id="KW-1185">Reference proteome</keyword>
<protein>
    <recommendedName>
        <fullName evidence="3">Transcriptional regulator</fullName>
    </recommendedName>
</protein>
<accession>A0ABV6SC25</accession>
<evidence type="ECO:0000313" key="2">
    <source>
        <dbReference type="Proteomes" id="UP001589858"/>
    </source>
</evidence>
<gene>
    <name evidence="1" type="ORF">ACFFF8_19685</name>
</gene>
<sequence>MDLTNSKTMDLLREVDRLGPLLEKITAHIETVLTGHNADASARIDDKRLTQIATLLYRARRKRAEFLPIDLLGEPAWDLMLDLFSHHHSGKNISITSATIASAVSPTTGLRWISLLEGRKWIERFDDPSDKRRSFIRLTDNGYNAIANCLRIYAETL</sequence>
<dbReference type="InterPro" id="IPR036390">
    <property type="entry name" value="WH_DNA-bd_sf"/>
</dbReference>
<organism evidence="1 2">
    <name type="scientific">Novosphingobium clariflavum</name>
    <dbReference type="NCBI Taxonomy" id="2029884"/>
    <lineage>
        <taxon>Bacteria</taxon>
        <taxon>Pseudomonadati</taxon>
        <taxon>Pseudomonadota</taxon>
        <taxon>Alphaproteobacteria</taxon>
        <taxon>Sphingomonadales</taxon>
        <taxon>Sphingomonadaceae</taxon>
        <taxon>Novosphingobium</taxon>
    </lineage>
</organism>
<evidence type="ECO:0008006" key="3">
    <source>
        <dbReference type="Google" id="ProtNLM"/>
    </source>
</evidence>
<dbReference type="EMBL" id="JBHLTM010000076">
    <property type="protein sequence ID" value="MFC0686809.1"/>
    <property type="molecule type" value="Genomic_DNA"/>
</dbReference>
<dbReference type="Proteomes" id="UP001589858">
    <property type="component" value="Unassembled WGS sequence"/>
</dbReference>
<name>A0ABV6SC25_9SPHN</name>
<proteinExistence type="predicted"/>
<dbReference type="InterPro" id="IPR036388">
    <property type="entry name" value="WH-like_DNA-bd_sf"/>
</dbReference>
<evidence type="ECO:0000313" key="1">
    <source>
        <dbReference type="EMBL" id="MFC0686809.1"/>
    </source>
</evidence>
<reference evidence="1 2" key="1">
    <citation type="submission" date="2024-09" db="EMBL/GenBank/DDBJ databases">
        <authorList>
            <person name="Sun Q."/>
            <person name="Mori K."/>
        </authorList>
    </citation>
    <scope>NUCLEOTIDE SEQUENCE [LARGE SCALE GENOMIC DNA]</scope>
    <source>
        <strain evidence="1 2">CICC 11035S</strain>
    </source>
</reference>
<dbReference type="Gene3D" id="1.10.10.10">
    <property type="entry name" value="Winged helix-like DNA-binding domain superfamily/Winged helix DNA-binding domain"/>
    <property type="match status" value="1"/>
</dbReference>
<dbReference type="RefSeq" id="WP_267223437.1">
    <property type="nucleotide sequence ID" value="NZ_JAPCWC010000023.1"/>
</dbReference>